<reference evidence="6 7" key="1">
    <citation type="journal article" date="2017" name="Curr. Biol.">
        <title>Genome architecture and evolution of a unichromosomal asexual nematode.</title>
        <authorList>
            <person name="Fradin H."/>
            <person name="Zegar C."/>
            <person name="Gutwein M."/>
            <person name="Lucas J."/>
            <person name="Kovtun M."/>
            <person name="Corcoran D."/>
            <person name="Baugh L.R."/>
            <person name="Kiontke K."/>
            <person name="Gunsalus K."/>
            <person name="Fitch D.H."/>
            <person name="Piano F."/>
        </authorList>
    </citation>
    <scope>NUCLEOTIDE SEQUENCE [LARGE SCALE GENOMIC DNA]</scope>
    <source>
        <strain evidence="6">PF1309</strain>
    </source>
</reference>
<gene>
    <name evidence="6" type="ORF">WR25_00787</name>
</gene>
<dbReference type="PANTHER" id="PTHR23074">
    <property type="entry name" value="AAA DOMAIN-CONTAINING"/>
    <property type="match status" value="1"/>
</dbReference>
<dbReference type="SUPFAM" id="SSF52540">
    <property type="entry name" value="P-loop containing nucleoside triphosphate hydrolases"/>
    <property type="match status" value="1"/>
</dbReference>
<dbReference type="Pfam" id="PF00004">
    <property type="entry name" value="AAA"/>
    <property type="match status" value="1"/>
</dbReference>
<keyword evidence="2" id="KW-0547">Nucleotide-binding</keyword>
<evidence type="ECO:0000259" key="4">
    <source>
        <dbReference type="Pfam" id="PF00004"/>
    </source>
</evidence>
<dbReference type="EMBL" id="LIAE01008565">
    <property type="protein sequence ID" value="PAV73607.1"/>
    <property type="molecule type" value="Genomic_DNA"/>
</dbReference>
<dbReference type="OrthoDB" id="29072at2759"/>
<dbReference type="Proteomes" id="UP000218231">
    <property type="component" value="Unassembled WGS sequence"/>
</dbReference>
<dbReference type="STRING" id="2018661.A0A2A2KI61"/>
<evidence type="ECO:0000256" key="2">
    <source>
        <dbReference type="ARBA" id="ARBA00022741"/>
    </source>
</evidence>
<dbReference type="InterPro" id="IPR003959">
    <property type="entry name" value="ATPase_AAA_core"/>
</dbReference>
<comment type="caution">
    <text evidence="6">The sequence shown here is derived from an EMBL/GenBank/DDBJ whole genome shotgun (WGS) entry which is preliminary data.</text>
</comment>
<protein>
    <recommendedName>
        <fullName evidence="8">ATPase AAA-type core domain-containing protein</fullName>
    </recommendedName>
</protein>
<feature type="domain" description="Spastin/Vps4 C-terminal" evidence="5">
    <location>
        <begin position="121"/>
        <end position="181"/>
    </location>
</feature>
<dbReference type="Gene3D" id="3.40.50.300">
    <property type="entry name" value="P-loop containing nucleotide triphosphate hydrolases"/>
    <property type="match status" value="1"/>
</dbReference>
<dbReference type="GO" id="GO:0016887">
    <property type="term" value="F:ATP hydrolysis activity"/>
    <property type="evidence" value="ECO:0007669"/>
    <property type="project" value="InterPro"/>
</dbReference>
<evidence type="ECO:0000313" key="7">
    <source>
        <dbReference type="Proteomes" id="UP000218231"/>
    </source>
</evidence>
<dbReference type="Gene3D" id="1.10.8.60">
    <property type="match status" value="1"/>
</dbReference>
<proteinExistence type="inferred from homology"/>
<dbReference type="PANTHER" id="PTHR23074:SF83">
    <property type="entry name" value="VACUOLAR PROTEIN SORTING-ASSOCIATED PROTEIN 4A"/>
    <property type="match status" value="1"/>
</dbReference>
<evidence type="ECO:0000256" key="3">
    <source>
        <dbReference type="ARBA" id="ARBA00022840"/>
    </source>
</evidence>
<evidence type="ECO:0008006" key="8">
    <source>
        <dbReference type="Google" id="ProtNLM"/>
    </source>
</evidence>
<dbReference type="InterPro" id="IPR027417">
    <property type="entry name" value="P-loop_NTPase"/>
</dbReference>
<dbReference type="InterPro" id="IPR015415">
    <property type="entry name" value="Spast_Vps4_C"/>
</dbReference>
<evidence type="ECO:0000259" key="5">
    <source>
        <dbReference type="Pfam" id="PF09336"/>
    </source>
</evidence>
<feature type="domain" description="ATPase AAA-type core" evidence="4">
    <location>
        <begin position="1"/>
        <end position="40"/>
    </location>
</feature>
<keyword evidence="3" id="KW-0067">ATP-binding</keyword>
<evidence type="ECO:0000313" key="6">
    <source>
        <dbReference type="EMBL" id="PAV73607.1"/>
    </source>
</evidence>
<comment type="similarity">
    <text evidence="1">Belongs to the AAA ATPase family.</text>
</comment>
<evidence type="ECO:0000256" key="1">
    <source>
        <dbReference type="ARBA" id="ARBA00006914"/>
    </source>
</evidence>
<keyword evidence="7" id="KW-1185">Reference proteome</keyword>
<dbReference type="AlphaFoldDB" id="A0A2A2KI61"/>
<dbReference type="Pfam" id="PF09336">
    <property type="entry name" value="Vps4_C"/>
    <property type="match status" value="1"/>
</dbReference>
<dbReference type="GO" id="GO:0007033">
    <property type="term" value="P:vacuole organization"/>
    <property type="evidence" value="ECO:0007669"/>
    <property type="project" value="TreeGrafter"/>
</dbReference>
<accession>A0A2A2KI61</accession>
<dbReference type="GO" id="GO:0005524">
    <property type="term" value="F:ATP binding"/>
    <property type="evidence" value="ECO:0007669"/>
    <property type="project" value="UniProtKB-KW"/>
</dbReference>
<sequence>MDGVEDDDNTGVVVIGATNTPWVLDKGFLRRFEQRIYVPLPELQDRLDLLKILLTKNSHNLTNASLKDLASKTRGCSCHDIKMVIKDAFRRPISKVRTATHFRKVSTPSHKGLNVLNHNMWEPCSPNDPHAQKKSWHDLDEHETAIPLLTEHDLKESLKNIIRTVDMVDLEKLEAFDRDFGQRE</sequence>
<organism evidence="6 7">
    <name type="scientific">Diploscapter pachys</name>
    <dbReference type="NCBI Taxonomy" id="2018661"/>
    <lineage>
        <taxon>Eukaryota</taxon>
        <taxon>Metazoa</taxon>
        <taxon>Ecdysozoa</taxon>
        <taxon>Nematoda</taxon>
        <taxon>Chromadorea</taxon>
        <taxon>Rhabditida</taxon>
        <taxon>Rhabditina</taxon>
        <taxon>Rhabditomorpha</taxon>
        <taxon>Rhabditoidea</taxon>
        <taxon>Rhabditidae</taxon>
        <taxon>Diploscapter</taxon>
    </lineage>
</organism>
<dbReference type="InterPro" id="IPR050304">
    <property type="entry name" value="MT-severing_AAA_ATPase"/>
</dbReference>
<name>A0A2A2KI61_9BILA</name>
<dbReference type="GO" id="GO:0016197">
    <property type="term" value="P:endosomal transport"/>
    <property type="evidence" value="ECO:0007669"/>
    <property type="project" value="TreeGrafter"/>
</dbReference>